<accession>U2UT96</accession>
<keyword evidence="2" id="KW-1133">Transmembrane helix</keyword>
<comment type="caution">
    <text evidence="3">The sequence shown here is derived from an EMBL/GenBank/DDBJ whole genome shotgun (WGS) entry which is preliminary data.</text>
</comment>
<feature type="transmembrane region" description="Helical" evidence="2">
    <location>
        <begin position="6"/>
        <end position="29"/>
    </location>
</feature>
<dbReference type="EMBL" id="AWEZ01000067">
    <property type="protein sequence ID" value="ERL06327.1"/>
    <property type="molecule type" value="Genomic_DNA"/>
</dbReference>
<keyword evidence="2" id="KW-0472">Membrane</keyword>
<keyword evidence="2" id="KW-0812">Transmembrane</keyword>
<keyword evidence="4" id="KW-1185">Reference proteome</keyword>
<dbReference type="PANTHER" id="PTHR43317:SF1">
    <property type="entry name" value="THERMOSPERMINE SYNTHASE ACAULIS5"/>
    <property type="match status" value="1"/>
</dbReference>
<evidence type="ECO:0000313" key="3">
    <source>
        <dbReference type="EMBL" id="ERL06327.1"/>
    </source>
</evidence>
<dbReference type="PATRIC" id="fig|1125712.3.peg.2253"/>
<dbReference type="GO" id="GO:0010487">
    <property type="term" value="F:thermospermine synthase activity"/>
    <property type="evidence" value="ECO:0007669"/>
    <property type="project" value="TreeGrafter"/>
</dbReference>
<protein>
    <submittedName>
        <fullName evidence="3">Spermine/spermidine synthase domain protein</fullName>
    </submittedName>
</protein>
<evidence type="ECO:0000313" key="4">
    <source>
        <dbReference type="Proteomes" id="UP000016638"/>
    </source>
</evidence>
<sequence length="295" mass="32630">MAQTSRIIIVICILMALDAAAYLAGALILHRRGVKLRRSRFGLALVFDGEDADGDELRMLNVNGTYQSICYTQEGRHFDLVCLYHQYFAKVIAIARETLGACYPADALVLGGGGFSFPTWLVAHQPQATVDVVEIDPRVIRLARQYFYLDELEARTHAERDGRLRVICDDGWEVLRRGASRWDLIVNDAFGAKRPLGALTGAQGARVVRDHLSDQGIYLANVMGALEGGKARALRETVDAYARAFSHVYLLPEKPEGPRRPGVNALVATDLELPISHRYRLRASSDLPRLSAANS</sequence>
<dbReference type="STRING" id="1125712.HMPREF1316_1257"/>
<dbReference type="PANTHER" id="PTHR43317">
    <property type="entry name" value="THERMOSPERMINE SYNTHASE ACAULIS5"/>
    <property type="match status" value="1"/>
</dbReference>
<organism evidence="3 4">
    <name type="scientific">Olsenella profusa F0195</name>
    <dbReference type="NCBI Taxonomy" id="1125712"/>
    <lineage>
        <taxon>Bacteria</taxon>
        <taxon>Bacillati</taxon>
        <taxon>Actinomycetota</taxon>
        <taxon>Coriobacteriia</taxon>
        <taxon>Coriobacteriales</taxon>
        <taxon>Atopobiaceae</taxon>
        <taxon>Olsenella</taxon>
    </lineage>
</organism>
<dbReference type="SUPFAM" id="SSF53335">
    <property type="entry name" value="S-adenosyl-L-methionine-dependent methyltransferases"/>
    <property type="match status" value="1"/>
</dbReference>
<dbReference type="AlphaFoldDB" id="U2UT96"/>
<reference evidence="3 4" key="1">
    <citation type="submission" date="2013-08" db="EMBL/GenBank/DDBJ databases">
        <authorList>
            <person name="Durkin A.S."/>
            <person name="Haft D.R."/>
            <person name="McCorrison J."/>
            <person name="Torralba M."/>
            <person name="Gillis M."/>
            <person name="Haft D.H."/>
            <person name="Methe B."/>
            <person name="Sutton G."/>
            <person name="Nelson K.E."/>
        </authorList>
    </citation>
    <scope>NUCLEOTIDE SEQUENCE [LARGE SCALE GENOMIC DNA]</scope>
    <source>
        <strain evidence="3 4">F0195</strain>
    </source>
</reference>
<dbReference type="OrthoDB" id="8221452at2"/>
<gene>
    <name evidence="3" type="ORF">HMPREF1316_1257</name>
</gene>
<evidence type="ECO:0000256" key="1">
    <source>
        <dbReference type="ARBA" id="ARBA00023115"/>
    </source>
</evidence>
<dbReference type="Gene3D" id="3.40.50.150">
    <property type="entry name" value="Vaccinia Virus protein VP39"/>
    <property type="match status" value="1"/>
</dbReference>
<name>U2UT96_9ACTN</name>
<dbReference type="Proteomes" id="UP000016638">
    <property type="component" value="Unassembled WGS sequence"/>
</dbReference>
<dbReference type="Pfam" id="PF01564">
    <property type="entry name" value="Spermine_synth"/>
    <property type="match status" value="1"/>
</dbReference>
<proteinExistence type="predicted"/>
<dbReference type="RefSeq" id="WP_021727100.1">
    <property type="nucleotide sequence ID" value="NZ_AWEZ01000067.1"/>
</dbReference>
<evidence type="ECO:0000256" key="2">
    <source>
        <dbReference type="SAM" id="Phobius"/>
    </source>
</evidence>
<dbReference type="NCBIfam" id="NF037959">
    <property type="entry name" value="MFS_SpdSyn"/>
    <property type="match status" value="1"/>
</dbReference>
<dbReference type="GO" id="GO:0006596">
    <property type="term" value="P:polyamine biosynthetic process"/>
    <property type="evidence" value="ECO:0007669"/>
    <property type="project" value="UniProtKB-KW"/>
</dbReference>
<dbReference type="eggNOG" id="COG0421">
    <property type="taxonomic scope" value="Bacteria"/>
</dbReference>
<keyword evidence="1" id="KW-0620">Polyamine biosynthesis</keyword>
<dbReference type="InterPro" id="IPR029063">
    <property type="entry name" value="SAM-dependent_MTases_sf"/>
</dbReference>